<evidence type="ECO:0000313" key="2">
    <source>
        <dbReference type="Proteomes" id="UP001501102"/>
    </source>
</evidence>
<keyword evidence="2" id="KW-1185">Reference proteome</keyword>
<dbReference type="Proteomes" id="UP001501102">
    <property type="component" value="Unassembled WGS sequence"/>
</dbReference>
<comment type="caution">
    <text evidence="1">The sequence shown here is derived from an EMBL/GenBank/DDBJ whole genome shotgun (WGS) entry which is preliminary data.</text>
</comment>
<name>A0ABN3WKX8_STRTU</name>
<sequence length="109" mass="12547">MRFDEVLEIHRAPVVEDGYTRRRDWAQGRRVWSGPASVQPYRAYEDRDPSNETASTMLNAFLPSSAEPKSSDRVLYNGTWYDVLSEPARWEGLHGRLGHVVVRLWGVDT</sequence>
<evidence type="ECO:0008006" key="3">
    <source>
        <dbReference type="Google" id="ProtNLM"/>
    </source>
</evidence>
<organism evidence="1 2">
    <name type="scientific">Streptomyces thioluteus</name>
    <dbReference type="NCBI Taxonomy" id="66431"/>
    <lineage>
        <taxon>Bacteria</taxon>
        <taxon>Bacillati</taxon>
        <taxon>Actinomycetota</taxon>
        <taxon>Actinomycetes</taxon>
        <taxon>Kitasatosporales</taxon>
        <taxon>Streptomycetaceae</taxon>
        <taxon>Streptomyces</taxon>
    </lineage>
</organism>
<proteinExistence type="predicted"/>
<dbReference type="RefSeq" id="WP_344961184.1">
    <property type="nucleotide sequence ID" value="NZ_BAAAXZ010000041.1"/>
</dbReference>
<protein>
    <recommendedName>
        <fullName evidence="3">Head-to-tail stopper</fullName>
    </recommendedName>
</protein>
<accession>A0ABN3WKX8</accession>
<evidence type="ECO:0000313" key="1">
    <source>
        <dbReference type="EMBL" id="GAA2916987.1"/>
    </source>
</evidence>
<dbReference type="EMBL" id="BAAAXZ010000041">
    <property type="protein sequence ID" value="GAA2916987.1"/>
    <property type="molecule type" value="Genomic_DNA"/>
</dbReference>
<reference evidence="1 2" key="1">
    <citation type="journal article" date="2019" name="Int. J. Syst. Evol. Microbiol.">
        <title>The Global Catalogue of Microorganisms (GCM) 10K type strain sequencing project: providing services to taxonomists for standard genome sequencing and annotation.</title>
        <authorList>
            <consortium name="The Broad Institute Genomics Platform"/>
            <consortium name="The Broad Institute Genome Sequencing Center for Infectious Disease"/>
            <person name="Wu L."/>
            <person name="Ma J."/>
        </authorList>
    </citation>
    <scope>NUCLEOTIDE SEQUENCE [LARGE SCALE GENOMIC DNA]</scope>
    <source>
        <strain evidence="1 2">JCM 4087</strain>
    </source>
</reference>
<gene>
    <name evidence="1" type="ORF">GCM10020221_11310</name>
</gene>